<dbReference type="GO" id="GO:0000987">
    <property type="term" value="F:cis-regulatory region sequence-specific DNA binding"/>
    <property type="evidence" value="ECO:0007669"/>
    <property type="project" value="TreeGrafter"/>
</dbReference>
<evidence type="ECO:0000256" key="3">
    <source>
        <dbReference type="ARBA" id="ARBA00023125"/>
    </source>
</evidence>
<dbReference type="GO" id="GO:0003700">
    <property type="term" value="F:DNA-binding transcription factor activity"/>
    <property type="evidence" value="ECO:0007669"/>
    <property type="project" value="InterPro"/>
</dbReference>
<organism evidence="9 10">
    <name type="scientific">Leptotrombidium deliense</name>
    <dbReference type="NCBI Taxonomy" id="299467"/>
    <lineage>
        <taxon>Eukaryota</taxon>
        <taxon>Metazoa</taxon>
        <taxon>Ecdysozoa</taxon>
        <taxon>Arthropoda</taxon>
        <taxon>Chelicerata</taxon>
        <taxon>Arachnida</taxon>
        <taxon>Acari</taxon>
        <taxon>Acariformes</taxon>
        <taxon>Trombidiformes</taxon>
        <taxon>Prostigmata</taxon>
        <taxon>Anystina</taxon>
        <taxon>Parasitengona</taxon>
        <taxon>Trombiculoidea</taxon>
        <taxon>Trombiculidae</taxon>
        <taxon>Leptotrombidium</taxon>
    </lineage>
</organism>
<feature type="compositionally biased region" description="Acidic residues" evidence="7">
    <location>
        <begin position="322"/>
        <end position="344"/>
    </location>
</feature>
<dbReference type="PROSITE" id="PS00657">
    <property type="entry name" value="FORK_HEAD_1"/>
    <property type="match status" value="1"/>
</dbReference>
<dbReference type="PANTHER" id="PTHR13962:SF22">
    <property type="entry name" value="FORKHEAD BOX PROTEIN N3-LIKE PROTEIN"/>
    <property type="match status" value="1"/>
</dbReference>
<evidence type="ECO:0000256" key="5">
    <source>
        <dbReference type="ARBA" id="ARBA00023242"/>
    </source>
</evidence>
<evidence type="ECO:0000313" key="10">
    <source>
        <dbReference type="Proteomes" id="UP000288716"/>
    </source>
</evidence>
<evidence type="ECO:0000259" key="8">
    <source>
        <dbReference type="PROSITE" id="PS50039"/>
    </source>
</evidence>
<dbReference type="OrthoDB" id="5954824at2759"/>
<dbReference type="InterPro" id="IPR018122">
    <property type="entry name" value="TF_fork_head_CS_1"/>
</dbReference>
<dbReference type="InterPro" id="IPR001766">
    <property type="entry name" value="Fork_head_dom"/>
</dbReference>
<evidence type="ECO:0000256" key="7">
    <source>
        <dbReference type="SAM" id="MobiDB-lite"/>
    </source>
</evidence>
<accession>A0A443SNX7</accession>
<dbReference type="PRINTS" id="PR00053">
    <property type="entry name" value="FORKHEAD"/>
</dbReference>
<dbReference type="Pfam" id="PF00250">
    <property type="entry name" value="Forkhead"/>
    <property type="match status" value="1"/>
</dbReference>
<keyword evidence="2" id="KW-0805">Transcription regulation</keyword>
<keyword evidence="4" id="KW-0804">Transcription</keyword>
<dbReference type="VEuPathDB" id="VectorBase:LDEU002846"/>
<sequence>MGLNDTNSMETGDDDLTNLTWLQDGNLLQNISVKNEAADNLVRFLKEENENVSPSNGCTEKDGSNGTVNHKVPCSVPPVPYNPQVHIHAKPPYSFSSLIFMAIESSANKALPVKDIYAWIVEHFPYYQTAPNGWKNTVRHNLSLNKCFRKVDKAKDDLSPLGGKGSLWCVDANLRPNLLQAVRRTPAHIYPYMSTAKTNLITANLVQLSENKNQTAKKTLTVEQIPQQTLLPLLAKRLLIPITKISRESEEADAAESMLTLTQYNSSATNILIIEGKNEQNDAQPEVEDIEQETVTVDMNPTGDHNYFSRCGKSERRILPESDNENVEDENEEEDIPDTSDVDYETSKKIVEDESDEDGVKGAEALLKLASRNSNTLPTERHCLSKRIRISRE</sequence>
<dbReference type="STRING" id="299467.A0A443SNX7"/>
<feature type="region of interest" description="Disordered" evidence="7">
    <location>
        <begin position="312"/>
        <end position="359"/>
    </location>
</feature>
<evidence type="ECO:0000256" key="1">
    <source>
        <dbReference type="ARBA" id="ARBA00004123"/>
    </source>
</evidence>
<proteinExistence type="predicted"/>
<dbReference type="InterPro" id="IPR036388">
    <property type="entry name" value="WH-like_DNA-bd_sf"/>
</dbReference>
<dbReference type="PANTHER" id="PTHR13962">
    <property type="entry name" value="FORKHEAD BOX PROTEIN N3-LIKE PROTEIN-RELATED"/>
    <property type="match status" value="1"/>
</dbReference>
<dbReference type="InterPro" id="IPR047119">
    <property type="entry name" value="FOXN2/3-like"/>
</dbReference>
<protein>
    <submittedName>
        <fullName evidence="9">Forkhead box protein N3-like protein</fullName>
    </submittedName>
</protein>
<dbReference type="Proteomes" id="UP000288716">
    <property type="component" value="Unassembled WGS sequence"/>
</dbReference>
<evidence type="ECO:0000256" key="6">
    <source>
        <dbReference type="PROSITE-ProRule" id="PRU00089"/>
    </source>
</evidence>
<feature type="DNA-binding region" description="Fork-head" evidence="6">
    <location>
        <begin position="90"/>
        <end position="180"/>
    </location>
</feature>
<comment type="caution">
    <text evidence="9">The sequence shown here is derived from an EMBL/GenBank/DDBJ whole genome shotgun (WGS) entry which is preliminary data.</text>
</comment>
<name>A0A443SNX7_9ACAR</name>
<keyword evidence="10" id="KW-1185">Reference proteome</keyword>
<evidence type="ECO:0000256" key="2">
    <source>
        <dbReference type="ARBA" id="ARBA00023015"/>
    </source>
</evidence>
<dbReference type="GO" id="GO:0005634">
    <property type="term" value="C:nucleus"/>
    <property type="evidence" value="ECO:0007669"/>
    <property type="project" value="UniProtKB-SubCell"/>
</dbReference>
<gene>
    <name evidence="9" type="ORF">B4U80_00247</name>
</gene>
<evidence type="ECO:0000256" key="4">
    <source>
        <dbReference type="ARBA" id="ARBA00023163"/>
    </source>
</evidence>
<feature type="domain" description="Fork-head" evidence="8">
    <location>
        <begin position="90"/>
        <end position="180"/>
    </location>
</feature>
<comment type="subcellular location">
    <subcellularLocation>
        <location evidence="1 6">Nucleus</location>
    </subcellularLocation>
</comment>
<keyword evidence="3 6" id="KW-0238">DNA-binding</keyword>
<dbReference type="PROSITE" id="PS50039">
    <property type="entry name" value="FORK_HEAD_3"/>
    <property type="match status" value="1"/>
</dbReference>
<dbReference type="InterPro" id="IPR036390">
    <property type="entry name" value="WH_DNA-bd_sf"/>
</dbReference>
<dbReference type="EMBL" id="NCKV01001027">
    <property type="protein sequence ID" value="RWS29193.1"/>
    <property type="molecule type" value="Genomic_DNA"/>
</dbReference>
<evidence type="ECO:0000313" key="9">
    <source>
        <dbReference type="EMBL" id="RWS29193.1"/>
    </source>
</evidence>
<dbReference type="AlphaFoldDB" id="A0A443SNX7"/>
<reference evidence="9 10" key="1">
    <citation type="journal article" date="2018" name="Gigascience">
        <title>Genomes of trombidid mites reveal novel predicted allergens and laterally-transferred genes associated with secondary metabolism.</title>
        <authorList>
            <person name="Dong X."/>
            <person name="Chaisiri K."/>
            <person name="Xia D."/>
            <person name="Armstrong S.D."/>
            <person name="Fang Y."/>
            <person name="Donnelly M.J."/>
            <person name="Kadowaki T."/>
            <person name="McGarry J.W."/>
            <person name="Darby A.C."/>
            <person name="Makepeace B.L."/>
        </authorList>
    </citation>
    <scope>NUCLEOTIDE SEQUENCE [LARGE SCALE GENOMIC DNA]</scope>
    <source>
        <strain evidence="9">UoL-UT</strain>
    </source>
</reference>
<dbReference type="SUPFAM" id="SSF46785">
    <property type="entry name" value="Winged helix' DNA-binding domain"/>
    <property type="match status" value="1"/>
</dbReference>
<dbReference type="SMART" id="SM00339">
    <property type="entry name" value="FH"/>
    <property type="match status" value="1"/>
</dbReference>
<feature type="non-terminal residue" evidence="9">
    <location>
        <position position="393"/>
    </location>
</feature>
<dbReference type="Gene3D" id="1.10.10.10">
    <property type="entry name" value="Winged helix-like DNA-binding domain superfamily/Winged helix DNA-binding domain"/>
    <property type="match status" value="1"/>
</dbReference>
<keyword evidence="5 6" id="KW-0539">Nucleus</keyword>